<accession>A0A5C7WLZ6</accession>
<keyword evidence="2" id="KW-1133">Transmembrane helix</keyword>
<gene>
    <name evidence="3" type="ORF">E6Q51_02765</name>
</gene>
<protein>
    <submittedName>
        <fullName evidence="3">Uncharacterized protein</fullName>
    </submittedName>
</protein>
<keyword evidence="2" id="KW-0472">Membrane</keyword>
<feature type="transmembrane region" description="Helical" evidence="2">
    <location>
        <begin position="6"/>
        <end position="28"/>
    </location>
</feature>
<evidence type="ECO:0000313" key="4">
    <source>
        <dbReference type="Proteomes" id="UP000321374"/>
    </source>
</evidence>
<dbReference type="AlphaFoldDB" id="A0A5C7WLZ6"/>
<dbReference type="Proteomes" id="UP000321374">
    <property type="component" value="Unassembled WGS sequence"/>
</dbReference>
<evidence type="ECO:0000256" key="2">
    <source>
        <dbReference type="SAM" id="Phobius"/>
    </source>
</evidence>
<feature type="region of interest" description="Disordered" evidence="1">
    <location>
        <begin position="109"/>
        <end position="129"/>
    </location>
</feature>
<evidence type="ECO:0000256" key="1">
    <source>
        <dbReference type="SAM" id="MobiDB-lite"/>
    </source>
</evidence>
<feature type="compositionally biased region" description="Pro residues" evidence="1">
    <location>
        <begin position="109"/>
        <end position="120"/>
    </location>
</feature>
<dbReference type="EMBL" id="SSGG01000047">
    <property type="protein sequence ID" value="TXI37695.1"/>
    <property type="molecule type" value="Genomic_DNA"/>
</dbReference>
<reference evidence="3 4" key="1">
    <citation type="submission" date="2018-09" db="EMBL/GenBank/DDBJ databases">
        <title>Metagenome Assembled Genomes from an Advanced Water Purification Facility.</title>
        <authorList>
            <person name="Stamps B.W."/>
            <person name="Spear J.R."/>
        </authorList>
    </citation>
    <scope>NUCLEOTIDE SEQUENCE [LARGE SCALE GENOMIC DNA]</scope>
    <source>
        <strain evidence="3">Bin_42_2</strain>
    </source>
</reference>
<comment type="caution">
    <text evidence="3">The sequence shown here is derived from an EMBL/GenBank/DDBJ whole genome shotgun (WGS) entry which is preliminary data.</text>
</comment>
<sequence length="143" mass="15556">MSVSKAIIIGSLVIAASVFFMRVPIYSLHHVATNEYIRFNETTGNASVCFIKKIEQETMPDLAASREEGMKPSADAMLAELDAMTKAEREKQVADAMLAEYEALAAPAPAPTVTPQPTPKVQPKAPSQIPQEHVWVCDSLKSI</sequence>
<proteinExistence type="predicted"/>
<name>A0A5C7WLZ6_METME</name>
<organism evidence="3 4">
    <name type="scientific">Methylophilus methylotrophus</name>
    <name type="common">Bacterium W3A1</name>
    <dbReference type="NCBI Taxonomy" id="17"/>
    <lineage>
        <taxon>Bacteria</taxon>
        <taxon>Pseudomonadati</taxon>
        <taxon>Pseudomonadota</taxon>
        <taxon>Betaproteobacteria</taxon>
        <taxon>Nitrosomonadales</taxon>
        <taxon>Methylophilaceae</taxon>
        <taxon>Methylophilus</taxon>
    </lineage>
</organism>
<keyword evidence="2" id="KW-0812">Transmembrane</keyword>
<evidence type="ECO:0000313" key="3">
    <source>
        <dbReference type="EMBL" id="TXI37695.1"/>
    </source>
</evidence>